<comment type="caution">
    <text evidence="3">The sequence shown here is derived from an EMBL/GenBank/DDBJ whole genome shotgun (WGS) entry which is preliminary data.</text>
</comment>
<dbReference type="OMA" id="EEQVQHT"/>
<feature type="compositionally biased region" description="Polar residues" evidence="2">
    <location>
        <begin position="83"/>
        <end position="93"/>
    </location>
</feature>
<evidence type="ECO:0000313" key="4">
    <source>
        <dbReference type="Proteomes" id="UP000037923"/>
    </source>
</evidence>
<protein>
    <submittedName>
        <fullName evidence="3">Uncharacterized protein</fullName>
    </submittedName>
</protein>
<dbReference type="RefSeq" id="XP_015652756.1">
    <property type="nucleotide sequence ID" value="XM_015808705.1"/>
</dbReference>
<organism evidence="3 4">
    <name type="scientific">Leptomonas pyrrhocoris</name>
    <name type="common">Firebug parasite</name>
    <dbReference type="NCBI Taxonomy" id="157538"/>
    <lineage>
        <taxon>Eukaryota</taxon>
        <taxon>Discoba</taxon>
        <taxon>Euglenozoa</taxon>
        <taxon>Kinetoplastea</taxon>
        <taxon>Metakinetoplastina</taxon>
        <taxon>Trypanosomatida</taxon>
        <taxon>Trypanosomatidae</taxon>
        <taxon>Leishmaniinae</taxon>
        <taxon>Leptomonas</taxon>
    </lineage>
</organism>
<dbReference type="EMBL" id="LGTL01000030">
    <property type="protein sequence ID" value="KPA74317.1"/>
    <property type="molecule type" value="Genomic_DNA"/>
</dbReference>
<evidence type="ECO:0000313" key="3">
    <source>
        <dbReference type="EMBL" id="KPA74317.1"/>
    </source>
</evidence>
<keyword evidence="1" id="KW-0175">Coiled coil</keyword>
<sequence length="331" mass="36172">MSSRTHIVDLGMMSREQLIEVAKKQANQIREKNTRISAMETFIEGVTGTSAEESLQRTSSAYAAASTNSSFASDCPHARHPLSHSQPNNDSNASAQLTELRQLLEEEQVQHTLRISALETQLHERQTAYEALQTQVDGWKAKVMTAMTADRERIQQLEGQLATTDALEGVEAAAPPGSTAPKQDDEEAESTRLELQSQVAFLTAELQATRTALQQATDQLQRRLSPPMTPREASGNTAEAALAAEPAKASSPPVSQAIIDPTQIPPEVLNAAVHDRLETWKERAKATLMREARHIEELEAQLAATQQERDSEAEALRADVARLEAQLAAAQ</sequence>
<proteinExistence type="predicted"/>
<reference evidence="3 4" key="1">
    <citation type="submission" date="2015-07" db="EMBL/GenBank/DDBJ databases">
        <title>High-quality genome of monoxenous trypanosomatid Leptomonas pyrrhocoris.</title>
        <authorList>
            <person name="Flegontov P."/>
            <person name="Butenko A."/>
            <person name="Firsov S."/>
            <person name="Vlcek C."/>
            <person name="Logacheva M.D."/>
            <person name="Field M."/>
            <person name="Filatov D."/>
            <person name="Flegontova O."/>
            <person name="Gerasimov E."/>
            <person name="Jackson A.P."/>
            <person name="Kelly S."/>
            <person name="Opperdoes F."/>
            <person name="O'Reilly A."/>
            <person name="Votypka J."/>
            <person name="Yurchenko V."/>
            <person name="Lukes J."/>
        </authorList>
    </citation>
    <scope>NUCLEOTIDE SEQUENCE [LARGE SCALE GENOMIC DNA]</scope>
    <source>
        <strain evidence="3">H10</strain>
    </source>
</reference>
<feature type="region of interest" description="Disordered" evidence="2">
    <location>
        <begin position="70"/>
        <end position="93"/>
    </location>
</feature>
<feature type="coiled-coil region" evidence="1">
    <location>
        <begin position="281"/>
        <end position="326"/>
    </location>
</feature>
<keyword evidence="4" id="KW-1185">Reference proteome</keyword>
<dbReference type="OrthoDB" id="273736at2759"/>
<dbReference type="AlphaFoldDB" id="A0A0M9FR52"/>
<name>A0A0M9FR52_LEPPY</name>
<accession>A0A0M9FR52</accession>
<dbReference type="Proteomes" id="UP000037923">
    <property type="component" value="Unassembled WGS sequence"/>
</dbReference>
<feature type="region of interest" description="Disordered" evidence="2">
    <location>
        <begin position="172"/>
        <end position="191"/>
    </location>
</feature>
<dbReference type="GeneID" id="26909590"/>
<evidence type="ECO:0000256" key="1">
    <source>
        <dbReference type="SAM" id="Coils"/>
    </source>
</evidence>
<feature type="non-terminal residue" evidence="3">
    <location>
        <position position="331"/>
    </location>
</feature>
<evidence type="ECO:0000256" key="2">
    <source>
        <dbReference type="SAM" id="MobiDB-lite"/>
    </source>
</evidence>
<gene>
    <name evidence="3" type="ORF">ABB37_09307</name>
</gene>
<feature type="compositionally biased region" description="Low complexity" evidence="2">
    <location>
        <begin position="232"/>
        <end position="253"/>
    </location>
</feature>
<feature type="region of interest" description="Disordered" evidence="2">
    <location>
        <begin position="218"/>
        <end position="254"/>
    </location>
</feature>
<dbReference type="VEuPathDB" id="TriTrypDB:LpyrH10_30_0680"/>